<evidence type="ECO:0000256" key="2">
    <source>
        <dbReference type="ARBA" id="ARBA00022692"/>
    </source>
</evidence>
<comment type="subcellular location">
    <subcellularLocation>
        <location evidence="1">Membrane</location>
        <topology evidence="1">Multi-pass membrane protein</topology>
    </subcellularLocation>
</comment>
<gene>
    <name evidence="7" type="ORF">SAMN05216559_4069</name>
</gene>
<dbReference type="RefSeq" id="WP_089819163.1">
    <property type="nucleotide sequence ID" value="NZ_FOZK01000005.1"/>
</dbReference>
<organism evidence="7 8">
    <name type="scientific">Halomicrobium zhouii</name>
    <dbReference type="NCBI Taxonomy" id="767519"/>
    <lineage>
        <taxon>Archaea</taxon>
        <taxon>Methanobacteriati</taxon>
        <taxon>Methanobacteriota</taxon>
        <taxon>Stenosarchaea group</taxon>
        <taxon>Halobacteria</taxon>
        <taxon>Halobacteriales</taxon>
        <taxon>Haloarculaceae</taxon>
        <taxon>Halomicrobium</taxon>
    </lineage>
</organism>
<sequence length="161" mass="17701">MDTDDADTEAKRIHLASWDDRFWAWLIDVILVGAVLSAFGEVVGVFSVLTGSVVVSPFLGVNGLGLWIYWTALEGYHGQSAGKMVLDIAVTDERGEDIDYLTAAIESFGKAFLLPLDLLIGWIAMEDEYVRLFNELSSTIVVAVSEDDRVPADVEYVRPGE</sequence>
<dbReference type="OrthoDB" id="288430at2157"/>
<keyword evidence="8" id="KW-1185">Reference proteome</keyword>
<dbReference type="Proteomes" id="UP000199062">
    <property type="component" value="Unassembled WGS sequence"/>
</dbReference>
<feature type="domain" description="RDD" evidence="6">
    <location>
        <begin position="15"/>
        <end position="112"/>
    </location>
</feature>
<keyword evidence="3 5" id="KW-1133">Transmembrane helix</keyword>
<keyword evidence="2 5" id="KW-0812">Transmembrane</keyword>
<evidence type="ECO:0000259" key="6">
    <source>
        <dbReference type="Pfam" id="PF06271"/>
    </source>
</evidence>
<protein>
    <submittedName>
        <fullName evidence="7">RDD family protein</fullName>
    </submittedName>
</protein>
<dbReference type="STRING" id="767519.SAMN05216559_4069"/>
<dbReference type="AlphaFoldDB" id="A0A1I6M9K2"/>
<dbReference type="GO" id="GO:0016020">
    <property type="term" value="C:membrane"/>
    <property type="evidence" value="ECO:0007669"/>
    <property type="project" value="UniProtKB-SubCell"/>
</dbReference>
<name>A0A1I6M9K2_9EURY</name>
<evidence type="ECO:0000256" key="1">
    <source>
        <dbReference type="ARBA" id="ARBA00004141"/>
    </source>
</evidence>
<reference evidence="7 8" key="1">
    <citation type="submission" date="2016-10" db="EMBL/GenBank/DDBJ databases">
        <authorList>
            <person name="de Groot N.N."/>
        </authorList>
    </citation>
    <scope>NUCLEOTIDE SEQUENCE [LARGE SCALE GENOMIC DNA]</scope>
    <source>
        <strain evidence="7 8">CGMCC 1.10457</strain>
    </source>
</reference>
<proteinExistence type="predicted"/>
<dbReference type="InterPro" id="IPR010432">
    <property type="entry name" value="RDD"/>
</dbReference>
<feature type="transmembrane region" description="Helical" evidence="5">
    <location>
        <begin position="22"/>
        <end position="39"/>
    </location>
</feature>
<dbReference type="Pfam" id="PF06271">
    <property type="entry name" value="RDD"/>
    <property type="match status" value="1"/>
</dbReference>
<evidence type="ECO:0000256" key="4">
    <source>
        <dbReference type="ARBA" id="ARBA00023136"/>
    </source>
</evidence>
<keyword evidence="4 5" id="KW-0472">Membrane</keyword>
<accession>A0A1I6M9K2</accession>
<feature type="transmembrane region" description="Helical" evidence="5">
    <location>
        <begin position="45"/>
        <end position="70"/>
    </location>
</feature>
<evidence type="ECO:0000313" key="7">
    <source>
        <dbReference type="EMBL" id="SFS12317.1"/>
    </source>
</evidence>
<evidence type="ECO:0000256" key="5">
    <source>
        <dbReference type="SAM" id="Phobius"/>
    </source>
</evidence>
<evidence type="ECO:0000313" key="8">
    <source>
        <dbReference type="Proteomes" id="UP000199062"/>
    </source>
</evidence>
<evidence type="ECO:0000256" key="3">
    <source>
        <dbReference type="ARBA" id="ARBA00022989"/>
    </source>
</evidence>
<dbReference type="EMBL" id="FOZK01000005">
    <property type="protein sequence ID" value="SFS12317.1"/>
    <property type="molecule type" value="Genomic_DNA"/>
</dbReference>